<name>A0A494Y3V4_9BACL</name>
<proteinExistence type="predicted"/>
<dbReference type="EMBL" id="RBZM01000002">
    <property type="protein sequence ID" value="RKP57384.1"/>
    <property type="molecule type" value="Genomic_DNA"/>
</dbReference>
<dbReference type="RefSeq" id="WP_120974999.1">
    <property type="nucleotide sequence ID" value="NZ_RBZM01000002.1"/>
</dbReference>
<sequence>MQEVSIRNYGRGDFANLIALQVQCFPPPFPSELWWNEEQLSEHATRFPEGALCAVIEGRIVGSMTALRRTIRVDEPQDWASVTDEGYIRNHEPNGDTIYVVDLCVAPEYRKLGLGKWLMQSMYETVVHLGCSRLLGGGRMPGYGAVSDKLTPQQYINQVTEGHLRDPVISFMLNCGRLPIGIVAHYLEDEQSEHFGALMEWKNPFLARS</sequence>
<reference evidence="2 3" key="1">
    <citation type="submission" date="2018-10" db="EMBL/GenBank/DDBJ databases">
        <title>Cohnella sp. M2MS4P-1, whole genome shotgun sequence.</title>
        <authorList>
            <person name="Tuo L."/>
        </authorList>
    </citation>
    <scope>NUCLEOTIDE SEQUENCE [LARGE SCALE GENOMIC DNA]</scope>
    <source>
        <strain evidence="2 3">M2MS4P-1</strain>
    </source>
</reference>
<accession>A0A494Y3V4</accession>
<dbReference type="CDD" id="cd04301">
    <property type="entry name" value="NAT_SF"/>
    <property type="match status" value="1"/>
</dbReference>
<evidence type="ECO:0000313" key="2">
    <source>
        <dbReference type="EMBL" id="RKP57384.1"/>
    </source>
</evidence>
<dbReference type="SUPFAM" id="SSF55729">
    <property type="entry name" value="Acyl-CoA N-acyltransferases (Nat)"/>
    <property type="match status" value="1"/>
</dbReference>
<dbReference type="Gene3D" id="3.40.630.30">
    <property type="match status" value="1"/>
</dbReference>
<dbReference type="Pfam" id="PF00583">
    <property type="entry name" value="Acetyltransf_1"/>
    <property type="match status" value="1"/>
</dbReference>
<dbReference type="PROSITE" id="PS51186">
    <property type="entry name" value="GNAT"/>
    <property type="match status" value="1"/>
</dbReference>
<dbReference type="InterPro" id="IPR000182">
    <property type="entry name" value="GNAT_dom"/>
</dbReference>
<organism evidence="2 3">
    <name type="scientific">Cohnella endophytica</name>
    <dbReference type="NCBI Taxonomy" id="2419778"/>
    <lineage>
        <taxon>Bacteria</taxon>
        <taxon>Bacillati</taxon>
        <taxon>Bacillota</taxon>
        <taxon>Bacilli</taxon>
        <taxon>Bacillales</taxon>
        <taxon>Paenibacillaceae</taxon>
        <taxon>Cohnella</taxon>
    </lineage>
</organism>
<dbReference type="OrthoDB" id="9811121at2"/>
<gene>
    <name evidence="2" type="ORF">D7Z26_02685</name>
</gene>
<comment type="caution">
    <text evidence="2">The sequence shown here is derived from an EMBL/GenBank/DDBJ whole genome shotgun (WGS) entry which is preliminary data.</text>
</comment>
<evidence type="ECO:0000259" key="1">
    <source>
        <dbReference type="PROSITE" id="PS51186"/>
    </source>
</evidence>
<dbReference type="Proteomes" id="UP000282076">
    <property type="component" value="Unassembled WGS sequence"/>
</dbReference>
<dbReference type="GO" id="GO:0016747">
    <property type="term" value="F:acyltransferase activity, transferring groups other than amino-acyl groups"/>
    <property type="evidence" value="ECO:0007669"/>
    <property type="project" value="InterPro"/>
</dbReference>
<evidence type="ECO:0000313" key="3">
    <source>
        <dbReference type="Proteomes" id="UP000282076"/>
    </source>
</evidence>
<feature type="domain" description="N-acetyltransferase" evidence="1">
    <location>
        <begin position="4"/>
        <end position="204"/>
    </location>
</feature>
<dbReference type="AlphaFoldDB" id="A0A494Y3V4"/>
<dbReference type="InterPro" id="IPR016181">
    <property type="entry name" value="Acyl_CoA_acyltransferase"/>
</dbReference>
<keyword evidence="3" id="KW-1185">Reference proteome</keyword>
<keyword evidence="2" id="KW-0808">Transferase</keyword>
<protein>
    <submittedName>
        <fullName evidence="2">GNAT family N-acetyltransferase</fullName>
    </submittedName>
</protein>